<dbReference type="GO" id="GO:1902201">
    <property type="term" value="P:negative regulation of bacterial-type flagellum-dependent cell motility"/>
    <property type="evidence" value="ECO:0007669"/>
    <property type="project" value="TreeGrafter"/>
</dbReference>
<dbReference type="GO" id="GO:0005524">
    <property type="term" value="F:ATP binding"/>
    <property type="evidence" value="ECO:0007669"/>
    <property type="project" value="InterPro"/>
</dbReference>
<dbReference type="Proteomes" id="UP000612585">
    <property type="component" value="Unassembled WGS sequence"/>
</dbReference>
<dbReference type="GO" id="GO:0004672">
    <property type="term" value="F:protein kinase activity"/>
    <property type="evidence" value="ECO:0007669"/>
    <property type="project" value="InterPro"/>
</dbReference>
<keyword evidence="2" id="KW-0802">TPR repeat</keyword>
<dbReference type="SUPFAM" id="SSF55781">
    <property type="entry name" value="GAF domain-like"/>
    <property type="match status" value="2"/>
</dbReference>
<protein>
    <recommendedName>
        <fullName evidence="8">Non-specific serine/threonine protein kinase</fullName>
    </recommendedName>
</protein>
<dbReference type="Pfam" id="PF00990">
    <property type="entry name" value="GGDEF"/>
    <property type="match status" value="1"/>
</dbReference>
<dbReference type="InterPro" id="IPR019734">
    <property type="entry name" value="TPR_rpt"/>
</dbReference>
<dbReference type="SMART" id="SM00065">
    <property type="entry name" value="GAF"/>
    <property type="match status" value="2"/>
</dbReference>
<dbReference type="GO" id="GO:0052621">
    <property type="term" value="F:diguanylate cyclase activity"/>
    <property type="evidence" value="ECO:0007669"/>
    <property type="project" value="TreeGrafter"/>
</dbReference>
<dbReference type="InterPro" id="IPR000719">
    <property type="entry name" value="Prot_kinase_dom"/>
</dbReference>
<evidence type="ECO:0008006" key="8">
    <source>
        <dbReference type="Google" id="ProtNLM"/>
    </source>
</evidence>
<feature type="region of interest" description="Disordered" evidence="3">
    <location>
        <begin position="425"/>
        <end position="457"/>
    </location>
</feature>
<dbReference type="GO" id="GO:0005886">
    <property type="term" value="C:plasma membrane"/>
    <property type="evidence" value="ECO:0007669"/>
    <property type="project" value="TreeGrafter"/>
</dbReference>
<dbReference type="SUPFAM" id="SSF55073">
    <property type="entry name" value="Nucleotide cyclase"/>
    <property type="match status" value="1"/>
</dbReference>
<feature type="domain" description="Protein kinase" evidence="4">
    <location>
        <begin position="24"/>
        <end position="280"/>
    </location>
</feature>
<organism evidence="6 7">
    <name type="scientific">Virgisporangium aurantiacum</name>
    <dbReference type="NCBI Taxonomy" id="175570"/>
    <lineage>
        <taxon>Bacteria</taxon>
        <taxon>Bacillati</taxon>
        <taxon>Actinomycetota</taxon>
        <taxon>Actinomycetes</taxon>
        <taxon>Micromonosporales</taxon>
        <taxon>Micromonosporaceae</taxon>
        <taxon>Virgisporangium</taxon>
    </lineage>
</organism>
<proteinExistence type="predicted"/>
<dbReference type="InterPro" id="IPR011009">
    <property type="entry name" value="Kinase-like_dom_sf"/>
</dbReference>
<dbReference type="PROSITE" id="PS50011">
    <property type="entry name" value="PROTEIN_KINASE_DOM"/>
    <property type="match status" value="1"/>
</dbReference>
<dbReference type="Gene3D" id="3.30.450.40">
    <property type="match status" value="2"/>
</dbReference>
<dbReference type="InterPro" id="IPR011990">
    <property type="entry name" value="TPR-like_helical_dom_sf"/>
</dbReference>
<dbReference type="SUPFAM" id="SSF48452">
    <property type="entry name" value="TPR-like"/>
    <property type="match status" value="1"/>
</dbReference>
<dbReference type="PROSITE" id="PS50005">
    <property type="entry name" value="TPR"/>
    <property type="match status" value="1"/>
</dbReference>
<dbReference type="InterPro" id="IPR003018">
    <property type="entry name" value="GAF"/>
</dbReference>
<dbReference type="PANTHER" id="PTHR45138:SF9">
    <property type="entry name" value="DIGUANYLATE CYCLASE DGCM-RELATED"/>
    <property type="match status" value="1"/>
</dbReference>
<reference evidence="6" key="1">
    <citation type="submission" date="2021-01" db="EMBL/GenBank/DDBJ databases">
        <title>Whole genome shotgun sequence of Virgisporangium aurantiacum NBRC 16421.</title>
        <authorList>
            <person name="Komaki H."/>
            <person name="Tamura T."/>
        </authorList>
    </citation>
    <scope>NUCLEOTIDE SEQUENCE</scope>
    <source>
        <strain evidence="6">NBRC 16421</strain>
    </source>
</reference>
<dbReference type="InterPro" id="IPR000160">
    <property type="entry name" value="GGDEF_dom"/>
</dbReference>
<dbReference type="SUPFAM" id="SSF52540">
    <property type="entry name" value="P-loop containing nucleoside triphosphate hydrolases"/>
    <property type="match status" value="1"/>
</dbReference>
<feature type="compositionally biased region" description="Pro residues" evidence="3">
    <location>
        <begin position="425"/>
        <end position="437"/>
    </location>
</feature>
<comment type="subcellular location">
    <subcellularLocation>
        <location evidence="1">Membrane</location>
        <topology evidence="1">Single-pass membrane protein</topology>
    </subcellularLocation>
</comment>
<evidence type="ECO:0000259" key="5">
    <source>
        <dbReference type="PROSITE" id="PS50887"/>
    </source>
</evidence>
<sequence>MGREARVTSPAPDAALTGPTFAGYDILAEIGRGAAAVVYRVRRPRTGAVYALKILDSMGDPSVVTAFRREAALMATINHPGLPRIHEVGAVDDLTYLIMDLVEGERLTDVLARGRLSPERTIALALDIVDPLTAVHRTGVVHRDIKPDNIMVHRDGTAQLIDFGLAARTTTGHTDAAVGTLAYCAPEQAGTLRRPVSRRSDLYSLGAMLFECIAGRPPFPADDVGELLRLHAVAPVPDLRRMVPGTPPGLADVVATLLAKDPDDRYQSGEELLTDLHQLADAPHRPIGIRTGGGAAPAEQLKPLVGRAAELSRLSRAWVSARAGEGTVCVLRGGPGAGKNRLATEVVALAAASGALVLRGRGSADDAVPLAPLRQALAACLREADRLPAAERSDVHARIQRCAGDAFPLLAGDAFPLLAGLAPAKPPAWPPTGPPAAPAIGRRRRAEPAPTSASEADGQDQFTLAVVGFITALAREFGGLLLALDEVQWLDQGTVRVLTRLAEDLPTVPLLVLATGRDDAESIARTDAVVARLGRRVAADITLGPLTEAGVAELVGTLLPGVEVDARLVRLLNARGKGSPFVVQEYLSAIVDAGLLRPSWGTWLLDEDGLDALELPDDAIGLVLARVDGLGPGVRTLLTTAAVVGCRFRPDLVATVHGVDVSEVLAGLQEVAGRGLVEARPDGEFAFLHDRIREALLEQDTAHLHARIATVLHNTGGNDAEHVFEVAHHYIAAGPAAPTGAAIAACVAAGHLALRTFAPAKAVALFEHVLDLTAELDTGPDAAVLVAFGTALRQTGQFTRATATLERALAVERDKFARADILTVLACVHRSVWNIDAARAAVRAGLAEMKAAPPRNRFALVLTSLLLFLAGVLRIGRGTARGDRRRRCETIAALHEEGTYIAVLAMRRSDIVLHNLRVYYWLNRLGHGAQYSRSLSTVAFVCANLGLQKRADMLFQRAATDPGAADPAVCAVNAHYRGAACYLTYHDDGESWTHAIDQHGRWLDLTAYTDAVAVFAVDALVCGRTREAIRWWEVGRRRLTLSSGEATSLFVVPAMVAAATGRPADAAQEQQRIAADQRQNDNPGTALRRSLIDLFVLTEQDETGPPFDRAVATFEALGHRQRELIRSQRAIAYTIAMGRLAQARTAAPEHRAARLEQARVAVRALRVARRHPLQVIREQVARAALLVLDGEPDRALHVLNAVKPIVGPDAPNLAYEAARIRARALRELGANGESVRQALLAIAIAEQEGWPHRVGWVTAEFPGTRRRRRSAAGDALTDGDGDDDIDRQRLRALEEVGRAASRVLDPQELARIALDETIRILRADRAFLFLTTGDDERLVPHLGRDAAGNDLGELTAYSASLVERVRERREPLVVTGTDESAALGAQSAIQHGLRSIMVAPLRLEDRLLGVVYLDSQIAKGIFTADDAGILIALTNHVATSLETARAAQLEISVQTAHRQRDLAEQLRTAFEAMSDTLEPEKILARLMRSARSLLQVDRAWLLSREDDGRCSVTESGFYGETTREVAADRTTLSLLAHEEPVVGADPGVPAAITERLPDARSWLALPLRSRTSDVGVLVLGSTDPIGLVHQVGVASALVAQGLTAFDNASLFARVQNLAVVDELTGIANRRRFMEMAERDLVAAGRHSRPLSAMMIDIDHFKRINDTYGHPTGDDVIREVAARLAAHARRTDLVGRYGGEEFSLVLPETGLLTCQDLAERLRSAIADEPVATRTGPLDVTVSIGTASRQPGDTDLITLLSRADQALYEAKNAGRNRVA</sequence>
<dbReference type="FunFam" id="3.30.70.270:FF:000001">
    <property type="entry name" value="Diguanylate cyclase domain protein"/>
    <property type="match status" value="1"/>
</dbReference>
<dbReference type="InterPro" id="IPR041664">
    <property type="entry name" value="AAA_16"/>
</dbReference>
<dbReference type="EMBL" id="BOPG01000022">
    <property type="protein sequence ID" value="GIJ55876.1"/>
    <property type="molecule type" value="Genomic_DNA"/>
</dbReference>
<dbReference type="InterPro" id="IPR043128">
    <property type="entry name" value="Rev_trsase/Diguanyl_cyclase"/>
</dbReference>
<gene>
    <name evidence="6" type="ORF">Vau01_033920</name>
</gene>
<dbReference type="PROSITE" id="PS00108">
    <property type="entry name" value="PROTEIN_KINASE_ST"/>
    <property type="match status" value="1"/>
</dbReference>
<dbReference type="Gene3D" id="1.10.510.10">
    <property type="entry name" value="Transferase(Phosphotransferase) domain 1"/>
    <property type="match status" value="1"/>
</dbReference>
<dbReference type="RefSeq" id="WP_203993294.1">
    <property type="nucleotide sequence ID" value="NZ_BOPG01000022.1"/>
</dbReference>
<name>A0A8J3Z1U0_9ACTN</name>
<evidence type="ECO:0000256" key="2">
    <source>
        <dbReference type="PROSITE-ProRule" id="PRU00339"/>
    </source>
</evidence>
<evidence type="ECO:0000313" key="7">
    <source>
        <dbReference type="Proteomes" id="UP000612585"/>
    </source>
</evidence>
<dbReference type="Pfam" id="PF01590">
    <property type="entry name" value="GAF"/>
    <property type="match status" value="2"/>
</dbReference>
<feature type="repeat" description="TPR" evidence="2">
    <location>
        <begin position="782"/>
        <end position="815"/>
    </location>
</feature>
<dbReference type="PANTHER" id="PTHR45138">
    <property type="entry name" value="REGULATORY COMPONENTS OF SENSORY TRANSDUCTION SYSTEM"/>
    <property type="match status" value="1"/>
</dbReference>
<dbReference type="InterPro" id="IPR029016">
    <property type="entry name" value="GAF-like_dom_sf"/>
</dbReference>
<keyword evidence="7" id="KW-1185">Reference proteome</keyword>
<evidence type="ECO:0000313" key="6">
    <source>
        <dbReference type="EMBL" id="GIJ55876.1"/>
    </source>
</evidence>
<dbReference type="InterPro" id="IPR050469">
    <property type="entry name" value="Diguanylate_Cyclase"/>
</dbReference>
<dbReference type="NCBIfam" id="TIGR00254">
    <property type="entry name" value="GGDEF"/>
    <property type="match status" value="1"/>
</dbReference>
<dbReference type="PROSITE" id="PS50887">
    <property type="entry name" value="GGDEF"/>
    <property type="match status" value="1"/>
</dbReference>
<dbReference type="Gene3D" id="3.30.200.20">
    <property type="entry name" value="Phosphorylase Kinase, domain 1"/>
    <property type="match status" value="1"/>
</dbReference>
<evidence type="ECO:0000256" key="1">
    <source>
        <dbReference type="ARBA" id="ARBA00004167"/>
    </source>
</evidence>
<dbReference type="GO" id="GO:0043709">
    <property type="term" value="P:cell adhesion involved in single-species biofilm formation"/>
    <property type="evidence" value="ECO:0007669"/>
    <property type="project" value="TreeGrafter"/>
</dbReference>
<evidence type="ECO:0000259" key="4">
    <source>
        <dbReference type="PROSITE" id="PS50011"/>
    </source>
</evidence>
<dbReference type="InterPro" id="IPR008271">
    <property type="entry name" value="Ser/Thr_kinase_AS"/>
</dbReference>
<dbReference type="InterPro" id="IPR029787">
    <property type="entry name" value="Nucleotide_cyclase"/>
</dbReference>
<dbReference type="InterPro" id="IPR027417">
    <property type="entry name" value="P-loop_NTPase"/>
</dbReference>
<dbReference type="Pfam" id="PF00069">
    <property type="entry name" value="Pkinase"/>
    <property type="match status" value="1"/>
</dbReference>
<dbReference type="Gene3D" id="1.25.40.10">
    <property type="entry name" value="Tetratricopeptide repeat domain"/>
    <property type="match status" value="1"/>
</dbReference>
<dbReference type="SMART" id="SM00220">
    <property type="entry name" value="S_TKc"/>
    <property type="match status" value="1"/>
</dbReference>
<accession>A0A8J3Z1U0</accession>
<feature type="domain" description="GGDEF" evidence="5">
    <location>
        <begin position="1648"/>
        <end position="1777"/>
    </location>
</feature>
<dbReference type="SUPFAM" id="SSF56112">
    <property type="entry name" value="Protein kinase-like (PK-like)"/>
    <property type="match status" value="1"/>
</dbReference>
<comment type="caution">
    <text evidence="6">The sequence shown here is derived from an EMBL/GenBank/DDBJ whole genome shotgun (WGS) entry which is preliminary data.</text>
</comment>
<dbReference type="CDD" id="cd01949">
    <property type="entry name" value="GGDEF"/>
    <property type="match status" value="1"/>
</dbReference>
<dbReference type="Gene3D" id="3.30.70.270">
    <property type="match status" value="1"/>
</dbReference>
<dbReference type="SMART" id="SM00267">
    <property type="entry name" value="GGDEF"/>
    <property type="match status" value="1"/>
</dbReference>
<evidence type="ECO:0000256" key="3">
    <source>
        <dbReference type="SAM" id="MobiDB-lite"/>
    </source>
</evidence>
<dbReference type="CDD" id="cd14014">
    <property type="entry name" value="STKc_PknB_like"/>
    <property type="match status" value="1"/>
</dbReference>
<dbReference type="Pfam" id="PF13191">
    <property type="entry name" value="AAA_16"/>
    <property type="match status" value="1"/>
</dbReference>